<keyword evidence="4" id="KW-1185">Reference proteome</keyword>
<keyword evidence="3" id="KW-0378">Hydrolase</keyword>
<dbReference type="GO" id="GO:0004185">
    <property type="term" value="F:serine-type carboxypeptidase activity"/>
    <property type="evidence" value="ECO:0007669"/>
    <property type="project" value="InterPro"/>
</dbReference>
<evidence type="ECO:0000256" key="1">
    <source>
        <dbReference type="ARBA" id="ARBA00009431"/>
    </source>
</evidence>
<keyword evidence="3" id="KW-0121">Carboxypeptidase</keyword>
<dbReference type="Gramene" id="C.cajan_39831.t">
    <property type="protein sequence ID" value="C.cajan_39831.t"/>
    <property type="gene ID" value="C.cajan_39831"/>
</dbReference>
<dbReference type="EMBL" id="KQ484870">
    <property type="protein sequence ID" value="KYP33500.1"/>
    <property type="molecule type" value="Genomic_DNA"/>
</dbReference>
<dbReference type="Proteomes" id="UP000075243">
    <property type="component" value="Unassembled WGS sequence"/>
</dbReference>
<dbReference type="InterPro" id="IPR029058">
    <property type="entry name" value="AB_hydrolase_fold"/>
</dbReference>
<protein>
    <submittedName>
        <fullName evidence="3">Serine carboxypeptidase-like 8</fullName>
    </submittedName>
</protein>
<dbReference type="OMA" id="MISKCDI"/>
<organism evidence="3 4">
    <name type="scientific">Cajanus cajan</name>
    <name type="common">Pigeon pea</name>
    <name type="synonym">Cajanus indicus</name>
    <dbReference type="NCBI Taxonomy" id="3821"/>
    <lineage>
        <taxon>Eukaryota</taxon>
        <taxon>Viridiplantae</taxon>
        <taxon>Streptophyta</taxon>
        <taxon>Embryophyta</taxon>
        <taxon>Tracheophyta</taxon>
        <taxon>Spermatophyta</taxon>
        <taxon>Magnoliopsida</taxon>
        <taxon>eudicotyledons</taxon>
        <taxon>Gunneridae</taxon>
        <taxon>Pentapetalae</taxon>
        <taxon>rosids</taxon>
        <taxon>fabids</taxon>
        <taxon>Fabales</taxon>
        <taxon>Fabaceae</taxon>
        <taxon>Papilionoideae</taxon>
        <taxon>50 kb inversion clade</taxon>
        <taxon>NPAAA clade</taxon>
        <taxon>indigoferoid/millettioid clade</taxon>
        <taxon>Phaseoleae</taxon>
        <taxon>Cajanus</taxon>
    </lineage>
</organism>
<sequence length="110" mass="12206">MSSNLCCHFLIILLLVLAIFVQLGTSRSKVEVLPGFEGPLPFELETGYVGLGERDDDMQVFYYFLKSENDSQKDPLMLWLSGGPGCSSLSGLLCQIGNYGKQTSKYILFL</sequence>
<comment type="similarity">
    <text evidence="1">Belongs to the peptidase S10 family.</text>
</comment>
<dbReference type="PANTHER" id="PTHR11802:SF239">
    <property type="entry name" value="PEPTIDASE S10, SERINE CARBOXYPEPTIDASE, ALPHA_BETA HYDROLASE-RELATED"/>
    <property type="match status" value="1"/>
</dbReference>
<dbReference type="SUPFAM" id="SSF53474">
    <property type="entry name" value="alpha/beta-Hydrolases"/>
    <property type="match status" value="1"/>
</dbReference>
<reference evidence="3" key="1">
    <citation type="journal article" date="2012" name="Nat. Biotechnol.">
        <title>Draft genome sequence of pigeonpea (Cajanus cajan), an orphan legume crop of resource-poor farmers.</title>
        <authorList>
            <person name="Varshney R.K."/>
            <person name="Chen W."/>
            <person name="Li Y."/>
            <person name="Bharti A.K."/>
            <person name="Saxena R.K."/>
            <person name="Schlueter J.A."/>
            <person name="Donoghue M.T."/>
            <person name="Azam S."/>
            <person name="Fan G."/>
            <person name="Whaley A.M."/>
            <person name="Farmer A.D."/>
            <person name="Sheridan J."/>
            <person name="Iwata A."/>
            <person name="Tuteja R."/>
            <person name="Penmetsa R.V."/>
            <person name="Wu W."/>
            <person name="Upadhyaya H.D."/>
            <person name="Yang S.P."/>
            <person name="Shah T."/>
            <person name="Saxena K.B."/>
            <person name="Michael T."/>
            <person name="McCombie W.R."/>
            <person name="Yang B."/>
            <person name="Zhang G."/>
            <person name="Yang H."/>
            <person name="Wang J."/>
            <person name="Spillane C."/>
            <person name="Cook D.R."/>
            <person name="May G.D."/>
            <person name="Xu X."/>
            <person name="Jackson S.A."/>
        </authorList>
    </citation>
    <scope>NUCLEOTIDE SEQUENCE [LARGE SCALE GENOMIC DNA]</scope>
</reference>
<dbReference type="InterPro" id="IPR001563">
    <property type="entry name" value="Peptidase_S10"/>
</dbReference>
<proteinExistence type="inferred from homology"/>
<dbReference type="GO" id="GO:0016747">
    <property type="term" value="F:acyltransferase activity, transferring groups other than amino-acyl groups"/>
    <property type="evidence" value="ECO:0007669"/>
    <property type="project" value="TreeGrafter"/>
</dbReference>
<evidence type="ECO:0000256" key="2">
    <source>
        <dbReference type="SAM" id="SignalP"/>
    </source>
</evidence>
<feature type="signal peptide" evidence="2">
    <location>
        <begin position="1"/>
        <end position="26"/>
    </location>
</feature>
<dbReference type="AlphaFoldDB" id="A0A151QTA3"/>
<dbReference type="PANTHER" id="PTHR11802">
    <property type="entry name" value="SERINE PROTEASE FAMILY S10 SERINE CARBOXYPEPTIDASE"/>
    <property type="match status" value="1"/>
</dbReference>
<gene>
    <name evidence="3" type="ORF">KK1_045641</name>
</gene>
<dbReference type="Pfam" id="PF00450">
    <property type="entry name" value="Peptidase_S10"/>
    <property type="match status" value="1"/>
</dbReference>
<accession>A0A151QTA3</accession>
<feature type="chain" id="PRO_5007587513" evidence="2">
    <location>
        <begin position="27"/>
        <end position="110"/>
    </location>
</feature>
<keyword evidence="3" id="KW-0645">Protease</keyword>
<dbReference type="STRING" id="3821.A0A151QTA3"/>
<evidence type="ECO:0000313" key="4">
    <source>
        <dbReference type="Proteomes" id="UP000075243"/>
    </source>
</evidence>
<name>A0A151QTA3_CAJCA</name>
<dbReference type="Gene3D" id="3.40.50.1820">
    <property type="entry name" value="alpha/beta hydrolase"/>
    <property type="match status" value="1"/>
</dbReference>
<evidence type="ECO:0000313" key="3">
    <source>
        <dbReference type="EMBL" id="KYP33500.1"/>
    </source>
</evidence>
<dbReference type="GO" id="GO:0019748">
    <property type="term" value="P:secondary metabolic process"/>
    <property type="evidence" value="ECO:0007669"/>
    <property type="project" value="TreeGrafter"/>
</dbReference>
<keyword evidence="2" id="KW-0732">Signal</keyword>
<dbReference type="GO" id="GO:0006508">
    <property type="term" value="P:proteolysis"/>
    <property type="evidence" value="ECO:0007669"/>
    <property type="project" value="InterPro"/>
</dbReference>